<protein>
    <recommendedName>
        <fullName evidence="6">Metallo-beta-lactamase domain-containing protein</fullName>
    </recommendedName>
</protein>
<evidence type="ECO:0000313" key="7">
    <source>
        <dbReference type="EMBL" id="CAB3764214.1"/>
    </source>
</evidence>
<dbReference type="Gene3D" id="3.60.15.10">
    <property type="entry name" value="Ribonuclease Z/Hydroxyacylglutathione hydrolase-like"/>
    <property type="match status" value="1"/>
</dbReference>
<dbReference type="InterPro" id="IPR001279">
    <property type="entry name" value="Metallo-B-lactamas"/>
</dbReference>
<dbReference type="PANTHER" id="PTHR42978:SF7">
    <property type="entry name" value="METALLO-HYDROLASE RV2300C-RELATED"/>
    <property type="match status" value="1"/>
</dbReference>
<evidence type="ECO:0000256" key="1">
    <source>
        <dbReference type="ARBA" id="ARBA00001947"/>
    </source>
</evidence>
<evidence type="ECO:0000313" key="8">
    <source>
        <dbReference type="Proteomes" id="UP000494329"/>
    </source>
</evidence>
<dbReference type="AlphaFoldDB" id="A0A6J5EEY2"/>
<keyword evidence="8" id="KW-1185">Reference proteome</keyword>
<evidence type="ECO:0000256" key="2">
    <source>
        <dbReference type="ARBA" id="ARBA00007749"/>
    </source>
</evidence>
<evidence type="ECO:0000256" key="5">
    <source>
        <dbReference type="ARBA" id="ARBA00022833"/>
    </source>
</evidence>
<reference evidence="7 8" key="1">
    <citation type="submission" date="2020-04" db="EMBL/GenBank/DDBJ databases">
        <authorList>
            <person name="De Canck E."/>
        </authorList>
    </citation>
    <scope>NUCLEOTIDE SEQUENCE [LARGE SCALE GENOMIC DNA]</scope>
    <source>
        <strain evidence="7 8">LMG 29739</strain>
    </source>
</reference>
<gene>
    <name evidence="7" type="ORF">LMG29739_04278</name>
</gene>
<feature type="domain" description="Metallo-beta-lactamase" evidence="6">
    <location>
        <begin position="45"/>
        <end position="245"/>
    </location>
</feature>
<accession>A0A6J5EEY2</accession>
<evidence type="ECO:0000259" key="6">
    <source>
        <dbReference type="SMART" id="SM00849"/>
    </source>
</evidence>
<dbReference type="GO" id="GO:0046872">
    <property type="term" value="F:metal ion binding"/>
    <property type="evidence" value="ECO:0007669"/>
    <property type="project" value="UniProtKB-KW"/>
</dbReference>
<comment type="similarity">
    <text evidence="2">Belongs to the metallo-beta-lactamase superfamily.</text>
</comment>
<dbReference type="RefSeq" id="WP_175113095.1">
    <property type="nucleotide sequence ID" value="NZ_CADIKF010000037.1"/>
</dbReference>
<proteinExistence type="inferred from homology"/>
<dbReference type="PANTHER" id="PTHR42978">
    <property type="entry name" value="QUORUM-QUENCHING LACTONASE YTNP-RELATED-RELATED"/>
    <property type="match status" value="1"/>
</dbReference>
<evidence type="ECO:0000256" key="4">
    <source>
        <dbReference type="ARBA" id="ARBA00022801"/>
    </source>
</evidence>
<dbReference type="SMART" id="SM00849">
    <property type="entry name" value="Lactamase_B"/>
    <property type="match status" value="1"/>
</dbReference>
<dbReference type="CDD" id="cd07729">
    <property type="entry name" value="AHL_lactonase_MBL-fold"/>
    <property type="match status" value="1"/>
</dbReference>
<organism evidence="7 8">
    <name type="scientific">Paraburkholderia solisilvae</name>
    <dbReference type="NCBI Taxonomy" id="624376"/>
    <lineage>
        <taxon>Bacteria</taxon>
        <taxon>Pseudomonadati</taxon>
        <taxon>Pseudomonadota</taxon>
        <taxon>Betaproteobacteria</taxon>
        <taxon>Burkholderiales</taxon>
        <taxon>Burkholderiaceae</taxon>
        <taxon>Paraburkholderia</taxon>
    </lineage>
</organism>
<sequence length="294" mass="32503">MSSRAQPDIEPYHVYALRYATHEGRRSAENYLGHDPHGNRGMPLDFYVWVLRNSQRTVLVDTGFKRELADKRRRKYFAEPTDLLVKLGVDPAAITDVVITHMHYDHAGNLDAYPRARFHVQESELAFCTGRCMEHNALRGPFEAADVAQAVFKLFEGRIAFVNGDTPLFPGITLHHVGGHTPGLQVVRVATPRGNIVLASDAAHYWDNLRERRPFPIVIDVGRMLDAHAAIERLADGPDHIIPGHDPLVRATFPTLAGEPNIVALHESPVAVPRSASDGADAPFVTDEAALGSH</sequence>
<keyword evidence="3" id="KW-0479">Metal-binding</keyword>
<dbReference type="SUPFAM" id="SSF56281">
    <property type="entry name" value="Metallo-hydrolase/oxidoreductase"/>
    <property type="match status" value="1"/>
</dbReference>
<dbReference type="EMBL" id="CADIKF010000037">
    <property type="protein sequence ID" value="CAB3764214.1"/>
    <property type="molecule type" value="Genomic_DNA"/>
</dbReference>
<keyword evidence="4" id="KW-0378">Hydrolase</keyword>
<name>A0A6J5EEY2_9BURK</name>
<dbReference type="InterPro" id="IPR051013">
    <property type="entry name" value="MBL_superfamily_lactonases"/>
</dbReference>
<dbReference type="GO" id="GO:0016787">
    <property type="term" value="F:hydrolase activity"/>
    <property type="evidence" value="ECO:0007669"/>
    <property type="project" value="UniProtKB-KW"/>
</dbReference>
<evidence type="ECO:0000256" key="3">
    <source>
        <dbReference type="ARBA" id="ARBA00022723"/>
    </source>
</evidence>
<dbReference type="Proteomes" id="UP000494329">
    <property type="component" value="Unassembled WGS sequence"/>
</dbReference>
<keyword evidence="5" id="KW-0862">Zinc</keyword>
<comment type="cofactor">
    <cofactor evidence="1">
        <name>Zn(2+)</name>
        <dbReference type="ChEBI" id="CHEBI:29105"/>
    </cofactor>
</comment>
<dbReference type="Pfam" id="PF00753">
    <property type="entry name" value="Lactamase_B"/>
    <property type="match status" value="1"/>
</dbReference>
<dbReference type="InterPro" id="IPR036866">
    <property type="entry name" value="RibonucZ/Hydroxyglut_hydro"/>
</dbReference>